<keyword evidence="2" id="KW-0812">Transmembrane</keyword>
<feature type="transmembrane region" description="Helical" evidence="2">
    <location>
        <begin position="117"/>
        <end position="139"/>
    </location>
</feature>
<keyword evidence="2" id="KW-1133">Transmembrane helix</keyword>
<dbReference type="EMBL" id="ML002563">
    <property type="protein sequence ID" value="RKP36981.1"/>
    <property type="molecule type" value="Genomic_DNA"/>
</dbReference>
<feature type="transmembrane region" description="Helical" evidence="2">
    <location>
        <begin position="48"/>
        <end position="73"/>
    </location>
</feature>
<name>A0A4P9ZVL7_9FUNG</name>
<reference evidence="4" key="1">
    <citation type="journal article" date="2018" name="Nat. Microbiol.">
        <title>Leveraging single-cell genomics to expand the fungal tree of life.</title>
        <authorList>
            <person name="Ahrendt S.R."/>
            <person name="Quandt C.A."/>
            <person name="Ciobanu D."/>
            <person name="Clum A."/>
            <person name="Salamov A."/>
            <person name="Andreopoulos B."/>
            <person name="Cheng J.F."/>
            <person name="Woyke T."/>
            <person name="Pelin A."/>
            <person name="Henrissat B."/>
            <person name="Reynolds N.K."/>
            <person name="Benny G.L."/>
            <person name="Smith M.E."/>
            <person name="James T.Y."/>
            <person name="Grigoriev I.V."/>
        </authorList>
    </citation>
    <scope>NUCLEOTIDE SEQUENCE [LARGE SCALE GENOMIC DNA]</scope>
    <source>
        <strain evidence="4">RSA 468</strain>
    </source>
</reference>
<keyword evidence="4" id="KW-1185">Reference proteome</keyword>
<dbReference type="OrthoDB" id="5587891at2759"/>
<evidence type="ECO:0000256" key="2">
    <source>
        <dbReference type="SAM" id="Phobius"/>
    </source>
</evidence>
<feature type="compositionally biased region" description="Gly residues" evidence="1">
    <location>
        <begin position="285"/>
        <end position="306"/>
    </location>
</feature>
<feature type="compositionally biased region" description="Polar residues" evidence="1">
    <location>
        <begin position="508"/>
        <end position="527"/>
    </location>
</feature>
<proteinExistence type="predicted"/>
<feature type="transmembrane region" description="Helical" evidence="2">
    <location>
        <begin position="159"/>
        <end position="181"/>
    </location>
</feature>
<gene>
    <name evidence="3" type="ORF">BJ085DRAFT_33596</name>
</gene>
<protein>
    <submittedName>
        <fullName evidence="3">Uncharacterized protein</fullName>
    </submittedName>
</protein>
<keyword evidence="2" id="KW-0472">Membrane</keyword>
<feature type="region of interest" description="Disordered" evidence="1">
    <location>
        <begin position="253"/>
        <end position="639"/>
    </location>
</feature>
<feature type="compositionally biased region" description="Low complexity" evidence="1">
    <location>
        <begin position="620"/>
        <end position="631"/>
    </location>
</feature>
<feature type="transmembrane region" description="Helical" evidence="2">
    <location>
        <begin position="201"/>
        <end position="224"/>
    </location>
</feature>
<feature type="compositionally biased region" description="Basic and acidic residues" evidence="1">
    <location>
        <begin position="381"/>
        <end position="399"/>
    </location>
</feature>
<dbReference type="AlphaFoldDB" id="A0A4P9ZVL7"/>
<feature type="transmembrane region" description="Helical" evidence="2">
    <location>
        <begin position="79"/>
        <end position="105"/>
    </location>
</feature>
<feature type="compositionally biased region" description="Low complexity" evidence="1">
    <location>
        <begin position="307"/>
        <end position="332"/>
    </location>
</feature>
<feature type="compositionally biased region" description="Polar residues" evidence="1">
    <location>
        <begin position="465"/>
        <end position="477"/>
    </location>
</feature>
<feature type="transmembrane region" description="Helical" evidence="2">
    <location>
        <begin position="18"/>
        <end position="36"/>
    </location>
</feature>
<evidence type="ECO:0000313" key="4">
    <source>
        <dbReference type="Proteomes" id="UP000268162"/>
    </source>
</evidence>
<sequence length="639" mass="69056">MDGAPITAPMSNVFQSNITMTITGMATVVFLHNTYISVKLLSHNRQHIYQLCFLQSILGALANVTNLITFFYFDIACDFRIYFSAVLNLTSTTAIDTILLLKAYYGNDPSRFNSRHIMVLGIALQVARVATGIVNIIYLQPFITPIQECMGRIHHATSIAVGVIEFILNAFLSLCFLRSIYEQWKFVRTRLYGALLRDGTLYALLTPVCSITIIILSLFGVLGFNSSALFNISWAIASKLTVMQLQHARHIKESGRSRIRPSTYLKTGPNSNSNRQSAGASFPSGHGGGGGGSGQGSSTGGAGSGATGSQSWFKKASSPQSSSSAPHSSFHSGEVTPVATPSQLEGGGFGSLAMGGSPTTSGTAGAVASFTTTSADMQTDPGRDPVDKKAKGNSEDQVRRSRSTLQHITAGVDTVRSTISSRRENNTRPVVDDDLDHRSDPGSDDDDASQLDGQTIRARKRKSHLPSTPSVPRSSGVTTRTTDRGGGEGDLPEREGRGRDRGRPSRPISYNSNTQFYRSTASSTSTLDRAFPTARGRSPPDFEPPFSWDNDFEPTYPVRHVHNVTDDERGSPPTTTTALGDERPGGFNPTRSTTNPLDLAAGHSSEREPRQIHQSTYLTRPRPSLSRSNSSQQFIPKLP</sequence>
<evidence type="ECO:0000256" key="1">
    <source>
        <dbReference type="SAM" id="MobiDB-lite"/>
    </source>
</evidence>
<evidence type="ECO:0000313" key="3">
    <source>
        <dbReference type="EMBL" id="RKP36981.1"/>
    </source>
</evidence>
<feature type="compositionally biased region" description="Low complexity" evidence="1">
    <location>
        <begin position="351"/>
        <end position="375"/>
    </location>
</feature>
<feature type="compositionally biased region" description="Basic and acidic residues" evidence="1">
    <location>
        <begin position="481"/>
        <end position="503"/>
    </location>
</feature>
<organism evidence="3 4">
    <name type="scientific">Dimargaris cristalligena</name>
    <dbReference type="NCBI Taxonomy" id="215637"/>
    <lineage>
        <taxon>Eukaryota</taxon>
        <taxon>Fungi</taxon>
        <taxon>Fungi incertae sedis</taxon>
        <taxon>Zoopagomycota</taxon>
        <taxon>Kickxellomycotina</taxon>
        <taxon>Dimargaritomycetes</taxon>
        <taxon>Dimargaritales</taxon>
        <taxon>Dimargaritaceae</taxon>
        <taxon>Dimargaris</taxon>
    </lineage>
</organism>
<dbReference type="Proteomes" id="UP000268162">
    <property type="component" value="Unassembled WGS sequence"/>
</dbReference>
<feature type="compositionally biased region" description="Polar residues" evidence="1">
    <location>
        <begin position="264"/>
        <end position="276"/>
    </location>
</feature>
<accession>A0A4P9ZVL7</accession>